<keyword evidence="3" id="KW-1185">Reference proteome</keyword>
<protein>
    <recommendedName>
        <fullName evidence="4">Male-enhanced antigen 1</fullName>
    </recommendedName>
</protein>
<dbReference type="AlphaFoldDB" id="A0A1Y1VHX1"/>
<evidence type="ECO:0000313" key="3">
    <source>
        <dbReference type="Proteomes" id="UP000193719"/>
    </source>
</evidence>
<dbReference type="EMBL" id="MCFH01000007">
    <property type="protein sequence ID" value="ORX56620.1"/>
    <property type="molecule type" value="Genomic_DNA"/>
</dbReference>
<reference evidence="2 3" key="2">
    <citation type="submission" date="2016-08" db="EMBL/GenBank/DDBJ databases">
        <title>Pervasive Adenine N6-methylation of Active Genes in Fungi.</title>
        <authorList>
            <consortium name="DOE Joint Genome Institute"/>
            <person name="Mondo S.J."/>
            <person name="Dannebaum R.O."/>
            <person name="Kuo R.C."/>
            <person name="Labutti K."/>
            <person name="Haridas S."/>
            <person name="Kuo A."/>
            <person name="Salamov A."/>
            <person name="Ahrendt S.R."/>
            <person name="Lipzen A."/>
            <person name="Sullivan W."/>
            <person name="Andreopoulos W.B."/>
            <person name="Clum A."/>
            <person name="Lindquist E."/>
            <person name="Daum C."/>
            <person name="Ramamoorthy G.K."/>
            <person name="Gryganskyi A."/>
            <person name="Culley D."/>
            <person name="Magnuson J.K."/>
            <person name="James T.Y."/>
            <person name="O'Malley M.A."/>
            <person name="Stajich J.E."/>
            <person name="Spatafora J.W."/>
            <person name="Visel A."/>
            <person name="Grigoriev I.V."/>
        </authorList>
    </citation>
    <scope>NUCLEOTIDE SEQUENCE [LARGE SCALE GENOMIC DNA]</scope>
    <source>
        <strain evidence="3">finn</strain>
    </source>
</reference>
<dbReference type="Proteomes" id="UP000193719">
    <property type="component" value="Unassembled WGS sequence"/>
</dbReference>
<proteinExistence type="predicted"/>
<evidence type="ECO:0000256" key="1">
    <source>
        <dbReference type="SAM" id="MobiDB-lite"/>
    </source>
</evidence>
<feature type="region of interest" description="Disordered" evidence="1">
    <location>
        <begin position="48"/>
        <end position="94"/>
    </location>
</feature>
<feature type="compositionally biased region" description="Acidic residues" evidence="1">
    <location>
        <begin position="82"/>
        <end position="92"/>
    </location>
</feature>
<accession>A0A1Y1VHX1</accession>
<gene>
    <name evidence="2" type="ORF">BCR36DRAFT_409810</name>
</gene>
<evidence type="ECO:0008006" key="4">
    <source>
        <dbReference type="Google" id="ProtNLM"/>
    </source>
</evidence>
<feature type="compositionally biased region" description="Low complexity" evidence="1">
    <location>
        <begin position="48"/>
        <end position="66"/>
    </location>
</feature>
<comment type="caution">
    <text evidence="2">The sequence shown here is derived from an EMBL/GenBank/DDBJ whole genome shotgun (WGS) entry which is preliminary data.</text>
</comment>
<evidence type="ECO:0000313" key="2">
    <source>
        <dbReference type="EMBL" id="ORX56620.1"/>
    </source>
</evidence>
<organism evidence="2 3">
    <name type="scientific">Piromyces finnis</name>
    <dbReference type="NCBI Taxonomy" id="1754191"/>
    <lineage>
        <taxon>Eukaryota</taxon>
        <taxon>Fungi</taxon>
        <taxon>Fungi incertae sedis</taxon>
        <taxon>Chytridiomycota</taxon>
        <taxon>Chytridiomycota incertae sedis</taxon>
        <taxon>Neocallimastigomycetes</taxon>
        <taxon>Neocallimastigales</taxon>
        <taxon>Neocallimastigaceae</taxon>
        <taxon>Piromyces</taxon>
    </lineage>
</organism>
<feature type="region of interest" description="Disordered" evidence="1">
    <location>
        <begin position="21"/>
        <end position="40"/>
    </location>
</feature>
<reference evidence="2 3" key="1">
    <citation type="submission" date="2016-08" db="EMBL/GenBank/DDBJ databases">
        <title>Genomes of anaerobic fungi encode conserved fungal cellulosomes for biomass hydrolysis.</title>
        <authorList>
            <consortium name="DOE Joint Genome Institute"/>
            <person name="Haitjema C.H."/>
            <person name="Gilmore S.P."/>
            <person name="Henske J.K."/>
            <person name="Solomon K.V."/>
            <person name="De Groot R."/>
            <person name="Kuo A."/>
            <person name="Mondo S.J."/>
            <person name="Salamov A.A."/>
            <person name="Labutti K."/>
            <person name="Zhao Z."/>
            <person name="Chiniquy J."/>
            <person name="Barry K."/>
            <person name="Brewer H.M."/>
            <person name="Purvine S.O."/>
            <person name="Wright A.T."/>
            <person name="Boxma B."/>
            <person name="Van Alen T."/>
            <person name="Hackstein J.H."/>
            <person name="Baker S.E."/>
            <person name="Grigoriev I.V."/>
            <person name="O'Malley M.A."/>
        </authorList>
    </citation>
    <scope>NUCLEOTIDE SEQUENCE [LARGE SCALE GENOMIC DNA]</scope>
    <source>
        <strain evidence="3">finn</strain>
    </source>
</reference>
<feature type="compositionally biased region" description="Basic and acidic residues" evidence="1">
    <location>
        <begin position="21"/>
        <end position="34"/>
    </location>
</feature>
<sequence>MDKSKEDILKNNINIEEIEKNKQIEKESMEETKNNNENNNEIEINNNDIITNNDTNNNDDNNNIEDSIFDDDFSFKSKESNDNSDIENEMDDPYSGYMPLNGYCLLDDDEENEDCNNIDEEKEKALKKNKLVIEATKDSKISEDDLNIINSVMSKISIPESSIPEWAKKIPEELWMPEVINKE</sequence>
<name>A0A1Y1VHX1_9FUNG</name>